<sequence>MKREEVKNLMYERFIEPTKLKKDVFVGVELELPIINLNKMAVDLKLVHELTVKFKNYFDFKVKARDENDVICALEDHVTGDIYTFDCSYNNLEISFGKEENLYPVKERFEEYYKFIQDVLNKENHTLTGLGINPYRKYNKRLPVPNGRYRMLYHHLCLYKKYGDEISFHDMPEFGMFTSASQTHVDVNFDNLIPALNAFSKLEPVKAILFSNSVLNGENMELACSRDMLWEDSMHGYNKKNIGMFDTLPQSTGELLEYLLSTSIYCTEQEGKYINFKPTVVTEFFKKEKVNGEYFEDGKYHEITFKPKKEDFSYFRPFKFVDLTFRGTIEFRSVCCQPVNETMTAHAFHMGLINQVDEINQILDEDTVLFNKPYSLTELRKIFAKSYFPEFVEKSELKKLLIKILDLASESLKERGNKEEKLLNPLYKRAKSLENPAQRLIKHLNSGGKIEDLIYEYGRL</sequence>
<evidence type="ECO:0000256" key="4">
    <source>
        <dbReference type="ARBA" id="ARBA00022840"/>
    </source>
</evidence>
<dbReference type="AlphaFoldDB" id="A0A2A2H9L6"/>
<dbReference type="PANTHER" id="PTHR34378:SF1">
    <property type="entry name" value="GLUTAMATE--CYSTEINE LIGASE, CHLOROPLASTIC"/>
    <property type="match status" value="1"/>
</dbReference>
<dbReference type="InterPro" id="IPR035434">
    <property type="entry name" value="GCL_bact_plant"/>
</dbReference>
<dbReference type="SUPFAM" id="SSF55931">
    <property type="entry name" value="Glutamine synthetase/guanido kinase"/>
    <property type="match status" value="1"/>
</dbReference>
<keyword evidence="2" id="KW-0436">Ligase</keyword>
<evidence type="ECO:0000256" key="1">
    <source>
        <dbReference type="ARBA" id="ARBA00012220"/>
    </source>
</evidence>
<dbReference type="Pfam" id="PF04107">
    <property type="entry name" value="GCS2"/>
    <property type="match status" value="1"/>
</dbReference>
<dbReference type="EC" id="6.3.2.2" evidence="1"/>
<dbReference type="Gene3D" id="3.30.590.20">
    <property type="match status" value="1"/>
</dbReference>
<dbReference type="RefSeq" id="WP_069583535.1">
    <property type="nucleotide sequence ID" value="NZ_LMVM01000001.1"/>
</dbReference>
<dbReference type="EMBL" id="LMVM01000001">
    <property type="protein sequence ID" value="PAV06087.1"/>
    <property type="molecule type" value="Genomic_DNA"/>
</dbReference>
<dbReference type="InterPro" id="IPR006336">
    <property type="entry name" value="GCS2"/>
</dbReference>
<evidence type="ECO:0000256" key="3">
    <source>
        <dbReference type="ARBA" id="ARBA00022741"/>
    </source>
</evidence>
<name>A0A2A2H9L6_METBR</name>
<keyword evidence="6" id="KW-1185">Reference proteome</keyword>
<evidence type="ECO:0000313" key="6">
    <source>
        <dbReference type="Proteomes" id="UP000217784"/>
    </source>
</evidence>
<dbReference type="OrthoDB" id="76706at2157"/>
<keyword evidence="4" id="KW-0067">ATP-binding</keyword>
<proteinExistence type="predicted"/>
<organism evidence="5 6">
    <name type="scientific">Methanobacterium bryantii</name>
    <dbReference type="NCBI Taxonomy" id="2161"/>
    <lineage>
        <taxon>Archaea</taxon>
        <taxon>Methanobacteriati</taxon>
        <taxon>Methanobacteriota</taxon>
        <taxon>Methanomada group</taxon>
        <taxon>Methanobacteria</taxon>
        <taxon>Methanobacteriales</taxon>
        <taxon>Methanobacteriaceae</taxon>
        <taxon>Methanobacterium</taxon>
    </lineage>
</organism>
<protein>
    <recommendedName>
        <fullName evidence="1">glutamate--cysteine ligase</fullName>
        <ecNumber evidence="1">6.3.2.2</ecNumber>
    </recommendedName>
</protein>
<accession>A0A2A2H9L6</accession>
<evidence type="ECO:0000256" key="2">
    <source>
        <dbReference type="ARBA" id="ARBA00022598"/>
    </source>
</evidence>
<gene>
    <name evidence="5" type="ORF">ASJ80_14725</name>
</gene>
<reference evidence="5 6" key="1">
    <citation type="journal article" date="2017" name="BMC Genomics">
        <title>Genomic analysis of methanogenic archaea reveals a shift towards energy conservation.</title>
        <authorList>
            <person name="Gilmore S.P."/>
            <person name="Henske J.K."/>
            <person name="Sexton J.A."/>
            <person name="Solomon K.V."/>
            <person name="Seppala S."/>
            <person name="Yoo J.I."/>
            <person name="Huyett L.M."/>
            <person name="Pressman A."/>
            <person name="Cogan J.Z."/>
            <person name="Kivenson V."/>
            <person name="Peng X."/>
            <person name="Tan Y."/>
            <person name="Valentine D.L."/>
            <person name="O'Malley M.A."/>
        </authorList>
    </citation>
    <scope>NUCLEOTIDE SEQUENCE [LARGE SCALE GENOMIC DNA]</scope>
    <source>
        <strain evidence="5 6">M.o.H.</strain>
    </source>
</reference>
<dbReference type="GO" id="GO:0005524">
    <property type="term" value="F:ATP binding"/>
    <property type="evidence" value="ECO:0007669"/>
    <property type="project" value="UniProtKB-KW"/>
</dbReference>
<dbReference type="PANTHER" id="PTHR34378">
    <property type="entry name" value="GLUTAMATE--CYSTEINE LIGASE, CHLOROPLASTIC"/>
    <property type="match status" value="1"/>
</dbReference>
<dbReference type="GO" id="GO:0004357">
    <property type="term" value="F:glutamate-cysteine ligase activity"/>
    <property type="evidence" value="ECO:0007669"/>
    <property type="project" value="InterPro"/>
</dbReference>
<keyword evidence="3" id="KW-0547">Nucleotide-binding</keyword>
<evidence type="ECO:0000313" key="5">
    <source>
        <dbReference type="EMBL" id="PAV06087.1"/>
    </source>
</evidence>
<comment type="caution">
    <text evidence="5">The sequence shown here is derived from an EMBL/GenBank/DDBJ whole genome shotgun (WGS) entry which is preliminary data.</text>
</comment>
<dbReference type="InterPro" id="IPR014746">
    <property type="entry name" value="Gln_synth/guanido_kin_cat_dom"/>
</dbReference>
<dbReference type="Proteomes" id="UP000217784">
    <property type="component" value="Unassembled WGS sequence"/>
</dbReference>
<dbReference type="GO" id="GO:0006750">
    <property type="term" value="P:glutathione biosynthetic process"/>
    <property type="evidence" value="ECO:0007669"/>
    <property type="project" value="InterPro"/>
</dbReference>